<name>A0A9N9NGJ0_9GLOM</name>
<evidence type="ECO:0000313" key="1">
    <source>
        <dbReference type="EMBL" id="CAG8731378.1"/>
    </source>
</evidence>
<dbReference type="AlphaFoldDB" id="A0A9N9NGJ0"/>
<accession>A0A9N9NGJ0</accession>
<keyword evidence="2" id="KW-1185">Reference proteome</keyword>
<reference evidence="1" key="1">
    <citation type="submission" date="2021-06" db="EMBL/GenBank/DDBJ databases">
        <authorList>
            <person name="Kallberg Y."/>
            <person name="Tangrot J."/>
            <person name="Rosling A."/>
        </authorList>
    </citation>
    <scope>NUCLEOTIDE SEQUENCE</scope>
    <source>
        <strain evidence="1">IN212</strain>
    </source>
</reference>
<feature type="non-terminal residue" evidence="1">
    <location>
        <position position="48"/>
    </location>
</feature>
<dbReference type="Proteomes" id="UP000789396">
    <property type="component" value="Unassembled WGS sequence"/>
</dbReference>
<protein>
    <submittedName>
        <fullName evidence="1">766_t:CDS:1</fullName>
    </submittedName>
</protein>
<comment type="caution">
    <text evidence="1">The sequence shown here is derived from an EMBL/GenBank/DDBJ whole genome shotgun (WGS) entry which is preliminary data.</text>
</comment>
<dbReference type="EMBL" id="CAJVPZ010028448">
    <property type="protein sequence ID" value="CAG8731378.1"/>
    <property type="molecule type" value="Genomic_DNA"/>
</dbReference>
<evidence type="ECO:0000313" key="2">
    <source>
        <dbReference type="Proteomes" id="UP000789396"/>
    </source>
</evidence>
<gene>
    <name evidence="1" type="ORF">RFULGI_LOCUS12161</name>
</gene>
<proteinExistence type="predicted"/>
<sequence length="48" mass="5675">SNSENVINEKIKYLPKIKASVLSNPTHDYAYFHNKTLDQYPNLYQEVF</sequence>
<organism evidence="1 2">
    <name type="scientific">Racocetra fulgida</name>
    <dbReference type="NCBI Taxonomy" id="60492"/>
    <lineage>
        <taxon>Eukaryota</taxon>
        <taxon>Fungi</taxon>
        <taxon>Fungi incertae sedis</taxon>
        <taxon>Mucoromycota</taxon>
        <taxon>Glomeromycotina</taxon>
        <taxon>Glomeromycetes</taxon>
        <taxon>Diversisporales</taxon>
        <taxon>Gigasporaceae</taxon>
        <taxon>Racocetra</taxon>
    </lineage>
</organism>